<dbReference type="InterPro" id="IPR036691">
    <property type="entry name" value="Endo/exonu/phosph_ase_sf"/>
</dbReference>
<dbReference type="Gene3D" id="3.60.10.10">
    <property type="entry name" value="Endonuclease/exonuclease/phosphatase"/>
    <property type="match status" value="1"/>
</dbReference>
<dbReference type="PROSITE" id="PS51257">
    <property type="entry name" value="PROKAR_LIPOPROTEIN"/>
    <property type="match status" value="1"/>
</dbReference>
<evidence type="ECO:0000313" key="3">
    <source>
        <dbReference type="EMBL" id="ANU64477.2"/>
    </source>
</evidence>
<accession>A0A1B1SCG4</accession>
<dbReference type="AlphaFoldDB" id="A0A1B1SCG4"/>
<dbReference type="InterPro" id="IPR005135">
    <property type="entry name" value="Endo/exonuclease/phosphatase"/>
</dbReference>
<dbReference type="SUPFAM" id="SSF56219">
    <property type="entry name" value="DNase I-like"/>
    <property type="match status" value="1"/>
</dbReference>
<dbReference type="STRING" id="1796646.A4V02_12610"/>
<keyword evidence="4" id="KW-1185">Reference proteome</keyword>
<sequence length="305" mass="34763">MKPIYLLPLSMLFIGLSACGSDDDDNMASSADVAGTPMKVMSYNIRYSNTIDLGETSWDSRRQPSIDMIRDENPDIIGLQEPRADQREELAGALGDVYTMYSAVDNGVADNRTGHTAIMYRTDRFTVLDKGHFWLSPTPDVESRPEWGATDTQYRTTIWLHLYDNVAGKEFYFYNTHLPYQSADKAARTECVKLNVARMKEKAGRSIPVFITGDMNTSADSRDDRSGCLEPYFEWMWAARDEAVNLNPEAFSFNGFGEGSPTYRWNLDHIFYRKVTPLEFKVVDSDSYGVKYISDHYPITLTLRY</sequence>
<dbReference type="KEGG" id="pary:A4V02_12610"/>
<accession>A0A1Z2XG69</accession>
<dbReference type="GO" id="GO:0000175">
    <property type="term" value="F:3'-5'-RNA exonuclease activity"/>
    <property type="evidence" value="ECO:0007669"/>
    <property type="project" value="TreeGrafter"/>
</dbReference>
<dbReference type="Pfam" id="PF03372">
    <property type="entry name" value="Exo_endo_phos"/>
    <property type="match status" value="1"/>
</dbReference>
<reference evidence="4" key="1">
    <citation type="submission" date="2016-04" db="EMBL/GenBank/DDBJ databases">
        <title>Complete Genome Sequences of Twelve Strains of a Stable Defined Moderately Diverse Mouse Microbiota 2 (sDMDMm2).</title>
        <authorList>
            <person name="Uchimura Y."/>
            <person name="Wyss M."/>
            <person name="Brugiroux S."/>
            <person name="Limenitakis J.P."/>
            <person name="Stecher B."/>
            <person name="McCoy K.D."/>
            <person name="Macpherson A.J."/>
        </authorList>
    </citation>
    <scope>NUCLEOTIDE SEQUENCE [LARGE SCALE GENOMIC DNA]</scope>
    <source>
        <strain evidence="4">YL27</strain>
    </source>
</reference>
<keyword evidence="1" id="KW-0732">Signal</keyword>
<dbReference type="RefSeq" id="WP_068961754.1">
    <property type="nucleotide sequence ID" value="NZ_CAJTAP010000009.1"/>
</dbReference>
<evidence type="ECO:0000259" key="2">
    <source>
        <dbReference type="Pfam" id="PF03372"/>
    </source>
</evidence>
<protein>
    <recommendedName>
        <fullName evidence="2">Endonuclease/exonuclease/phosphatase domain-containing protein</fullName>
    </recommendedName>
</protein>
<dbReference type="Proteomes" id="UP000186351">
    <property type="component" value="Chromosome"/>
</dbReference>
<proteinExistence type="predicted"/>
<gene>
    <name evidence="3" type="ORF">A4V02_12610</name>
</gene>
<dbReference type="OrthoDB" id="1003368at2"/>
<feature type="domain" description="Endonuclease/exonuclease/phosphatase" evidence="2">
    <location>
        <begin position="41"/>
        <end position="296"/>
    </location>
</feature>
<name>A0A1B1SCG4_9BACT</name>
<dbReference type="InterPro" id="IPR050410">
    <property type="entry name" value="CCR4/nocturin_mRNA_transcr"/>
</dbReference>
<evidence type="ECO:0000313" key="4">
    <source>
        <dbReference type="Proteomes" id="UP000186351"/>
    </source>
</evidence>
<dbReference type="EMBL" id="CP015402">
    <property type="protein sequence ID" value="ANU64477.2"/>
    <property type="molecule type" value="Genomic_DNA"/>
</dbReference>
<feature type="signal peptide" evidence="1">
    <location>
        <begin position="1"/>
        <end position="20"/>
    </location>
</feature>
<organism evidence="3 4">
    <name type="scientific">Muribaculum intestinale</name>
    <dbReference type="NCBI Taxonomy" id="1796646"/>
    <lineage>
        <taxon>Bacteria</taxon>
        <taxon>Pseudomonadati</taxon>
        <taxon>Bacteroidota</taxon>
        <taxon>Bacteroidia</taxon>
        <taxon>Bacteroidales</taxon>
        <taxon>Muribaculaceae</taxon>
        <taxon>Muribaculum</taxon>
    </lineage>
</organism>
<feature type="chain" id="PRO_5010717423" description="Endonuclease/exonuclease/phosphatase domain-containing protein" evidence="1">
    <location>
        <begin position="21"/>
        <end position="305"/>
    </location>
</feature>
<dbReference type="PANTHER" id="PTHR12121:SF36">
    <property type="entry name" value="ENDONUCLEASE_EXONUCLEASE_PHOSPHATASE DOMAIN-CONTAINING PROTEIN"/>
    <property type="match status" value="1"/>
</dbReference>
<evidence type="ECO:0000256" key="1">
    <source>
        <dbReference type="SAM" id="SignalP"/>
    </source>
</evidence>
<dbReference type="GeneID" id="65537717"/>
<dbReference type="CDD" id="cd09083">
    <property type="entry name" value="EEP-1"/>
    <property type="match status" value="1"/>
</dbReference>
<dbReference type="PANTHER" id="PTHR12121">
    <property type="entry name" value="CARBON CATABOLITE REPRESSOR PROTEIN 4"/>
    <property type="match status" value="1"/>
</dbReference>